<dbReference type="AlphaFoldDB" id="A0A6M5YC41"/>
<accession>A0A6M5YC41</accession>
<reference evidence="2 3" key="1">
    <citation type="submission" date="2020-05" db="EMBL/GenBank/DDBJ databases">
        <title>Genome sequencing of Spirosoma sp. TS118.</title>
        <authorList>
            <person name="Lee J.-H."/>
            <person name="Jeong S."/>
            <person name="Zhao L."/>
            <person name="Jung J.-H."/>
            <person name="Kim M.-K."/>
            <person name="Lim S."/>
        </authorList>
    </citation>
    <scope>NUCLEOTIDE SEQUENCE [LARGE SCALE GENOMIC DNA]</scope>
    <source>
        <strain evidence="2 3">TS118</strain>
    </source>
</reference>
<name>A0A6M5YC41_9BACT</name>
<proteinExistence type="predicted"/>
<keyword evidence="1" id="KW-0175">Coiled coil</keyword>
<dbReference type="KEGG" id="stae:HNV11_20640"/>
<sequence length="249" mass="28736">MNARSFPPIIHPAKTNLLAQIQALESQIAQLTEEKAACQYQIDQYYRLFQLHLGDLLTQTLELQLQLALRRAGQTGRRSDAEEAQACQDKFEQTNRAVREAVAHQPTDPDEAAERELRRLYRQAVTLAHPDRHASDSDRNAQATAYMMRLNDAYQRRDLAAVRQLVQDLNDGFLFSAQPKTAFDLDALQQWHQRLIDRQHILQTEIAHLKADNGYRLMIDGTDLMTYFMGLRESMQQQINLLKHQLKSV</sequence>
<evidence type="ECO:0000313" key="2">
    <source>
        <dbReference type="EMBL" id="QJW91615.1"/>
    </source>
</evidence>
<feature type="coiled-coil region" evidence="1">
    <location>
        <begin position="14"/>
        <end position="41"/>
    </location>
</feature>
<dbReference type="InterPro" id="IPR036869">
    <property type="entry name" value="J_dom_sf"/>
</dbReference>
<protein>
    <submittedName>
        <fullName evidence="2">J domain-containing protein</fullName>
    </submittedName>
</protein>
<dbReference type="Proteomes" id="UP000502756">
    <property type="component" value="Chromosome"/>
</dbReference>
<evidence type="ECO:0000313" key="3">
    <source>
        <dbReference type="Proteomes" id="UP000502756"/>
    </source>
</evidence>
<dbReference type="RefSeq" id="WP_171741462.1">
    <property type="nucleotide sequence ID" value="NZ_CP053435.1"/>
</dbReference>
<organism evidence="2 3">
    <name type="scientific">Spirosoma taeanense</name>
    <dbReference type="NCBI Taxonomy" id="2735870"/>
    <lineage>
        <taxon>Bacteria</taxon>
        <taxon>Pseudomonadati</taxon>
        <taxon>Bacteroidota</taxon>
        <taxon>Cytophagia</taxon>
        <taxon>Cytophagales</taxon>
        <taxon>Cytophagaceae</taxon>
        <taxon>Spirosoma</taxon>
    </lineage>
</organism>
<dbReference type="SUPFAM" id="SSF46565">
    <property type="entry name" value="Chaperone J-domain"/>
    <property type="match status" value="1"/>
</dbReference>
<dbReference type="EMBL" id="CP053435">
    <property type="protein sequence ID" value="QJW91615.1"/>
    <property type="molecule type" value="Genomic_DNA"/>
</dbReference>
<keyword evidence="3" id="KW-1185">Reference proteome</keyword>
<evidence type="ECO:0000256" key="1">
    <source>
        <dbReference type="SAM" id="Coils"/>
    </source>
</evidence>
<dbReference type="Gene3D" id="1.10.287.110">
    <property type="entry name" value="DnaJ domain"/>
    <property type="match status" value="1"/>
</dbReference>
<gene>
    <name evidence="2" type="ORF">HNV11_20640</name>
</gene>